<accession>A0A226F3G2</accession>
<feature type="chain" id="PRO_5012895162" evidence="3">
    <location>
        <begin position="18"/>
        <end position="1729"/>
    </location>
</feature>
<feature type="compositionally biased region" description="Gly residues" evidence="2">
    <location>
        <begin position="685"/>
        <end position="701"/>
    </location>
</feature>
<dbReference type="OrthoDB" id="2386367at2759"/>
<protein>
    <submittedName>
        <fullName evidence="4">Uncharacterized protein</fullName>
    </submittedName>
</protein>
<dbReference type="Proteomes" id="UP000198287">
    <property type="component" value="Unassembled WGS sequence"/>
</dbReference>
<proteinExistence type="predicted"/>
<evidence type="ECO:0000313" key="4">
    <source>
        <dbReference type="EMBL" id="OXA63987.1"/>
    </source>
</evidence>
<evidence type="ECO:0000256" key="1">
    <source>
        <dbReference type="SAM" id="Coils"/>
    </source>
</evidence>
<dbReference type="OMA" id="ISATHMG"/>
<feature type="signal peptide" evidence="3">
    <location>
        <begin position="1"/>
        <end position="17"/>
    </location>
</feature>
<reference evidence="4 5" key="1">
    <citation type="submission" date="2015-12" db="EMBL/GenBank/DDBJ databases">
        <title>The genome of Folsomia candida.</title>
        <authorList>
            <person name="Faddeeva A."/>
            <person name="Derks M.F."/>
            <person name="Anvar Y."/>
            <person name="Smit S."/>
            <person name="Van Straalen N."/>
            <person name="Roelofs D."/>
        </authorList>
    </citation>
    <scope>NUCLEOTIDE SEQUENCE [LARGE SCALE GENOMIC DNA]</scope>
    <source>
        <strain evidence="4 5">VU population</strain>
        <tissue evidence="4">Whole body</tissue>
    </source>
</reference>
<feature type="region of interest" description="Disordered" evidence="2">
    <location>
        <begin position="21"/>
        <end position="44"/>
    </location>
</feature>
<dbReference type="EMBL" id="LNIX01000001">
    <property type="protein sequence ID" value="OXA63987.1"/>
    <property type="molecule type" value="Genomic_DNA"/>
</dbReference>
<sequence>MWKSLFLFVIVLNGSQSRIWNPSSRDEPSYEPPPRRNLNMLQQKPPCTILPPPETEDDTGNLSLWELLEKSRREIQISDTYKDVILLLGNTGKVLILLLFPECSNHNLGSGKTTVTQLLAGNASSLQVVSNQEKKLMITDPARKIGLTTVSRTLVPELVVDKSSGLALYDCPGFMDNRGPKVDITANFLLKKITDHVSTVKLVFVSIYSSVYGTEDKSGFDQLATSAIRLITNFEKLEKGIGLVVTKVPNYGPSDGHLLSDEETMLTITSFLRMYKSAQEGRLNSENRVWFMRTPLECGPLINAKEMVATKEKLTQLMLYNLSFTPCTPQDFGYALADSSLTRIRENLRTINQNISDIGATLFQGVKAYILDEYAAWSSTMTRLESNYSLTYSPTRFMTTILETVDARGYEHHYGQEFERGMTEQSEFLYFFESISPPELEHIRNSDSWMQPFTSWVEEEVEKRRDWNDFLGRLEGYLNSWEFQRTKPSVTIPTGYPDLNFIKKEILKENSASGLIDDRIRAIFNSDLLHSQEKDILTELLVQGVETPKFTCSEGNKMIVTGVNVKVSEFTNPDGSYSQCPEANTVQVFASKKLFIDANISPKDHSLAPQLFIVAPIWDVVTGAISIFNLNGADGNPPPGPPSKQGTDAKGTDGDAGSPGHSGGFFYGIAAQIENANKLRVTANGGRGGDGQVGGDGGDGGKGAADSYDLWPSCWTVGASGELARNTHKYFDEISDGGAVGFEFWCTKNGGPGNGGGNAGNGGTGGLGGLSGNIETLLINQENSAIVSEVNPGPTGANAAGGKGGLGGERGDGTVAMLATAGIGCGYQKISVSPNPPGSHRSNSGADGASGKSSNNPKPPREITPSLVKHSLINDFKLFVLSTESPVLRNSFIQTLEESEKVRGLYGPVPFAEELLNLEEFALKLKTKEGRTSTRDLAALLLIPRYHSFLTRVDNAGPDQVLGATVVVDFQLYLDTVLENFKKFKEKQAQFVTQEERDQYDKTFNKKIEQAMKFIDETVNPAIDDVEKEVKSTSNDLLTTVVHQEAEAKNNVEQAKIRVQRMKETMVMRHVFSALKIGASVVSMLGPQGAAIGGAIGTAASIGEQFVVGSNIPKSRAQLPLPPSVGKYALNMEAKMKSWNEGKMKELDVLLETTKKAIGENKVAMEDVKKNVDELQKSVDEYEANKKDKDILTYLDRKKKIEEHEKNLKDVLEKKKVELEDLQKGTETQKQKAKEYGDKALKAIGYIKSAITNTAELGYELYNTIKNDEVKMNELSDEVEKAKQDVEKLQKYKAAITETLEPLVSSIATDLQGVTENLGGKSAVALQVQKWQVKQKLTEFKDFLQDFSEGYAEAKKFSQAVDKLSEGVTLIIDLYDFIEKYHDQMEFANYLANINSPDALNLVIGNEDGVVSYINKVQVALQASILLSQFERTVQTFRQWVFPYAQIYENDFNTKELPNYLDPTSSITSPKEIELFLVDFLGDKVTHLRSKIKEYESTAVGAIDDTLKQTVFNSDSKSTLPFYSWKAAGRENSDRDVIKQLFSGEKVFISVSPDFSYSRGRAAVKFQIAEFQPNASDRGRQAKLKDILDEIKVEMTHSGASRYMFDDKSFEMVGDNVTLKYNFERDPNTRERIETNLIYKKVKQGDFILSPFTMWAVQFLPATGRNRLSELVEMAEYVDLELIGSGSYVDEWERKNENVRRISFYEMPMPLHFTKFEVSSTRMLPTSFY</sequence>
<keyword evidence="1" id="KW-0175">Coiled coil</keyword>
<feature type="region of interest" description="Disordered" evidence="2">
    <location>
        <begin position="632"/>
        <end position="657"/>
    </location>
</feature>
<organism evidence="4 5">
    <name type="scientific">Folsomia candida</name>
    <name type="common">Springtail</name>
    <dbReference type="NCBI Taxonomy" id="158441"/>
    <lineage>
        <taxon>Eukaryota</taxon>
        <taxon>Metazoa</taxon>
        <taxon>Ecdysozoa</taxon>
        <taxon>Arthropoda</taxon>
        <taxon>Hexapoda</taxon>
        <taxon>Collembola</taxon>
        <taxon>Entomobryomorpha</taxon>
        <taxon>Isotomoidea</taxon>
        <taxon>Isotomidae</taxon>
        <taxon>Proisotominae</taxon>
        <taxon>Folsomia</taxon>
    </lineage>
</organism>
<feature type="compositionally biased region" description="Polar residues" evidence="2">
    <location>
        <begin position="840"/>
        <end position="856"/>
    </location>
</feature>
<evidence type="ECO:0000256" key="3">
    <source>
        <dbReference type="SAM" id="SignalP"/>
    </source>
</evidence>
<feature type="coiled-coil region" evidence="1">
    <location>
        <begin position="1265"/>
        <end position="1299"/>
    </location>
</feature>
<comment type="caution">
    <text evidence="4">The sequence shown here is derived from an EMBL/GenBank/DDBJ whole genome shotgun (WGS) entry which is preliminary data.</text>
</comment>
<name>A0A226F3G2_FOLCA</name>
<keyword evidence="3" id="KW-0732">Signal</keyword>
<evidence type="ECO:0000313" key="5">
    <source>
        <dbReference type="Proteomes" id="UP000198287"/>
    </source>
</evidence>
<evidence type="ECO:0000256" key="2">
    <source>
        <dbReference type="SAM" id="MobiDB-lite"/>
    </source>
</evidence>
<feature type="region of interest" description="Disordered" evidence="2">
    <location>
        <begin position="832"/>
        <end position="864"/>
    </location>
</feature>
<feature type="coiled-coil region" evidence="1">
    <location>
        <begin position="1165"/>
        <end position="1232"/>
    </location>
</feature>
<keyword evidence="5" id="KW-1185">Reference proteome</keyword>
<gene>
    <name evidence="4" type="ORF">Fcan01_01405</name>
</gene>
<feature type="region of interest" description="Disordered" evidence="2">
    <location>
        <begin position="682"/>
        <end position="701"/>
    </location>
</feature>